<dbReference type="KEGG" id="tim:GMBLW1_40900"/>
<evidence type="ECO:0000313" key="4">
    <source>
        <dbReference type="Proteomes" id="UP000464378"/>
    </source>
</evidence>
<evidence type="ECO:0000256" key="1">
    <source>
        <dbReference type="ARBA" id="ARBA00023172"/>
    </source>
</evidence>
<dbReference type="EMBL" id="LR593887">
    <property type="protein sequence ID" value="VTS07562.1"/>
    <property type="molecule type" value="Genomic_DNA"/>
</dbReference>
<name>A0A6C2YVB0_9BACT</name>
<dbReference type="PANTHER" id="PTHR30349:SF64">
    <property type="entry name" value="PROPHAGE INTEGRASE INTD-RELATED"/>
    <property type="match status" value="1"/>
</dbReference>
<dbReference type="GO" id="GO:0003677">
    <property type="term" value="F:DNA binding"/>
    <property type="evidence" value="ECO:0007669"/>
    <property type="project" value="InterPro"/>
</dbReference>
<dbReference type="InParanoid" id="A0A6C2YVB0"/>
<dbReference type="AlphaFoldDB" id="A0A6C2YVB0"/>
<dbReference type="Proteomes" id="UP000464378">
    <property type="component" value="Chromosome"/>
</dbReference>
<reference evidence="3" key="1">
    <citation type="submission" date="2019-04" db="EMBL/GenBank/DDBJ databases">
        <authorList>
            <consortium name="Science for Life Laboratories"/>
        </authorList>
    </citation>
    <scope>NUCLEOTIDE SEQUENCE</scope>
    <source>
        <strain evidence="3">MBLW1</strain>
    </source>
</reference>
<protein>
    <recommendedName>
        <fullName evidence="2">Tyr recombinase domain-containing protein</fullName>
    </recommendedName>
</protein>
<dbReference type="GO" id="GO:0015074">
    <property type="term" value="P:DNA integration"/>
    <property type="evidence" value="ECO:0007669"/>
    <property type="project" value="InterPro"/>
</dbReference>
<keyword evidence="1" id="KW-0233">DNA recombination</keyword>
<dbReference type="InterPro" id="IPR002104">
    <property type="entry name" value="Integrase_catalytic"/>
</dbReference>
<dbReference type="InterPro" id="IPR050090">
    <property type="entry name" value="Tyrosine_recombinase_XerCD"/>
</dbReference>
<dbReference type="EMBL" id="LR586016">
    <property type="protein sequence ID" value="VIP05103.1"/>
    <property type="molecule type" value="Genomic_DNA"/>
</dbReference>
<dbReference type="Pfam" id="PF00589">
    <property type="entry name" value="Phage_integrase"/>
    <property type="match status" value="1"/>
</dbReference>
<accession>A0A6C2YVB0</accession>
<keyword evidence="4" id="KW-1185">Reference proteome</keyword>
<dbReference type="InterPro" id="IPR011010">
    <property type="entry name" value="DNA_brk_join_enz"/>
</dbReference>
<proteinExistence type="predicted"/>
<evidence type="ECO:0000259" key="2">
    <source>
        <dbReference type="PROSITE" id="PS51898"/>
    </source>
</evidence>
<gene>
    <name evidence="3" type="ORF">GMBLW1_40900</name>
</gene>
<feature type="domain" description="Tyr recombinase" evidence="2">
    <location>
        <begin position="1"/>
        <end position="209"/>
    </location>
</feature>
<dbReference type="SUPFAM" id="SSF56349">
    <property type="entry name" value="DNA breaking-rejoining enzymes"/>
    <property type="match status" value="1"/>
</dbReference>
<dbReference type="PROSITE" id="PS51898">
    <property type="entry name" value="TYR_RECOMBINASE"/>
    <property type="match status" value="1"/>
</dbReference>
<dbReference type="PANTHER" id="PTHR30349">
    <property type="entry name" value="PHAGE INTEGRASE-RELATED"/>
    <property type="match status" value="1"/>
</dbReference>
<dbReference type="InterPro" id="IPR013762">
    <property type="entry name" value="Integrase-like_cat_sf"/>
</dbReference>
<dbReference type="Gene3D" id="1.10.443.10">
    <property type="entry name" value="Intergrase catalytic core"/>
    <property type="match status" value="1"/>
</dbReference>
<dbReference type="GO" id="GO:0006310">
    <property type="term" value="P:DNA recombination"/>
    <property type="evidence" value="ECO:0007669"/>
    <property type="project" value="UniProtKB-KW"/>
</dbReference>
<organism evidence="3">
    <name type="scientific">Tuwongella immobilis</name>
    <dbReference type="NCBI Taxonomy" id="692036"/>
    <lineage>
        <taxon>Bacteria</taxon>
        <taxon>Pseudomonadati</taxon>
        <taxon>Planctomycetota</taxon>
        <taxon>Planctomycetia</taxon>
        <taxon>Gemmatales</taxon>
        <taxon>Gemmataceae</taxon>
        <taxon>Tuwongella</taxon>
    </lineage>
</organism>
<evidence type="ECO:0000313" key="3">
    <source>
        <dbReference type="EMBL" id="VIP05103.1"/>
    </source>
</evidence>
<sequence>MTVDEHGWLTSDDPAAMLRSLNAWLRSAQRRGESPDLECLRRFACACCRRLWPLLDNDHRTVLPQSLVPALRSQLERVQNLHRSDLTAGRGEVMMPEALGRKYPQASKEWGLQWVFPSAKLSADPRSDLVLRHHVHEGAISRSITEGAKKATIVKQATAHTLRHSFATHLLEAGTDLRTIQELLGHESVETTMIYTHVLNRGRLGVISPLDTNPLDLGETLGAQE</sequence>